<protein>
    <submittedName>
        <fullName evidence="1">Uncharacterized protein</fullName>
    </submittedName>
</protein>
<dbReference type="RefSeq" id="WP_041018468.1">
    <property type="nucleotide sequence ID" value="NZ_CCEJ010000010.1"/>
</dbReference>
<comment type="caution">
    <text evidence="1">The sequence shown here is derived from an EMBL/GenBank/DDBJ whole genome shotgun (WGS) entry which is preliminary data.</text>
</comment>
<gene>
    <name evidence="1" type="ORF">CSEC_2119</name>
</gene>
<evidence type="ECO:0000313" key="2">
    <source>
        <dbReference type="Proteomes" id="UP000031552"/>
    </source>
</evidence>
<reference evidence="1" key="1">
    <citation type="submission" date="2013-12" db="EMBL/GenBank/DDBJ databases">
        <authorList>
            <person name="Linke B."/>
        </authorList>
    </citation>
    <scope>NUCLEOTIDE SEQUENCE [LARGE SCALE GENOMIC DNA]</scope>
    <source>
        <strain evidence="1">CRIB-18</strain>
    </source>
</reference>
<organism evidence="1 2">
    <name type="scientific">Candidatus Criblamydia sequanensis CRIB-18</name>
    <dbReference type="NCBI Taxonomy" id="1437425"/>
    <lineage>
        <taxon>Bacteria</taxon>
        <taxon>Pseudomonadati</taxon>
        <taxon>Chlamydiota</taxon>
        <taxon>Chlamydiia</taxon>
        <taxon>Parachlamydiales</taxon>
        <taxon>Candidatus Criblamydiaceae</taxon>
        <taxon>Candidatus Criblamydia</taxon>
    </lineage>
</organism>
<keyword evidence="2" id="KW-1185">Reference proteome</keyword>
<dbReference type="Proteomes" id="UP000031552">
    <property type="component" value="Unassembled WGS sequence"/>
</dbReference>
<dbReference type="AlphaFoldDB" id="A0A090D2T6"/>
<name>A0A090D2T6_9BACT</name>
<dbReference type="STRING" id="1437425.CSEC_2119"/>
<proteinExistence type="predicted"/>
<reference evidence="1" key="2">
    <citation type="submission" date="2014-09" db="EMBL/GenBank/DDBJ databases">
        <title>Criblamydia sequanensis harbors a mega-plasmid encoding arsenite resistance.</title>
        <authorList>
            <person name="Bertelli C."/>
            <person name="Goesmann A."/>
            <person name="Greub G."/>
        </authorList>
    </citation>
    <scope>NUCLEOTIDE SEQUENCE [LARGE SCALE GENOMIC DNA]</scope>
    <source>
        <strain evidence="1">CRIB-18</strain>
    </source>
</reference>
<sequence>MTTAADGKPSYFFFETNAFDDNFDQIAKNTDKAMEEVGKKVKNCFSNNSNSLGSSVDVSLYPSKQTSKGSFWSSKSTCQSMISTTEECSKTLKQAARVGLPEMRAVHVHNAAGALQRITYQPTGNVVKWKD</sequence>
<accession>A0A090D2T6</accession>
<dbReference type="EMBL" id="CCEJ010000010">
    <property type="protein sequence ID" value="CDR34925.1"/>
    <property type="molecule type" value="Genomic_DNA"/>
</dbReference>
<evidence type="ECO:0000313" key="1">
    <source>
        <dbReference type="EMBL" id="CDR34925.1"/>
    </source>
</evidence>